<evidence type="ECO:0000256" key="5">
    <source>
        <dbReference type="PIRNR" id="PIRNR005763"/>
    </source>
</evidence>
<dbReference type="SUPFAM" id="SSF46785">
    <property type="entry name" value="Winged helix' DNA-binding domain"/>
    <property type="match status" value="1"/>
</dbReference>
<dbReference type="PIRSF" id="PIRSF005763">
    <property type="entry name" value="Txn_reg_ModE"/>
    <property type="match status" value="1"/>
</dbReference>
<dbReference type="GO" id="GO:0015689">
    <property type="term" value="P:molybdate ion transport"/>
    <property type="evidence" value="ECO:0007669"/>
    <property type="project" value="UniProtKB-UniRule"/>
</dbReference>
<dbReference type="Pfam" id="PF03459">
    <property type="entry name" value="TOBE"/>
    <property type="match status" value="2"/>
</dbReference>
<name>A0A4P7P1M3_9GAMM</name>
<proteinExistence type="inferred from homology"/>
<dbReference type="PANTHER" id="PTHR30432:SF1">
    <property type="entry name" value="DNA-BINDING TRANSCRIPTIONAL DUAL REGULATOR MODE"/>
    <property type="match status" value="1"/>
</dbReference>
<dbReference type="RefSeq" id="WP_223260878.1">
    <property type="nucleotide sequence ID" value="NZ_CP032096.1"/>
</dbReference>
<dbReference type="Gene3D" id="2.40.50.100">
    <property type="match status" value="2"/>
</dbReference>
<dbReference type="GO" id="GO:0030151">
    <property type="term" value="F:molybdenum ion binding"/>
    <property type="evidence" value="ECO:0007669"/>
    <property type="project" value="UniProtKB-UniRule"/>
</dbReference>
<feature type="region of interest" description="Required for dimer formation and molybdate binding" evidence="6">
    <location>
        <begin position="125"/>
        <end position="133"/>
    </location>
</feature>
<dbReference type="InterPro" id="IPR000847">
    <property type="entry name" value="LysR_HTH_N"/>
</dbReference>
<dbReference type="SUPFAM" id="SSF50331">
    <property type="entry name" value="MOP-like"/>
    <property type="match status" value="2"/>
</dbReference>
<sequence>MSEQLVQSFLMGSKQSQSGQRRLELLNKIASLGSLSAAAKACGLSYKGAWQAIEAMNQLSGTPLVTPQKGGAGGGGMTLTPSGHSLVAAYQLFNEQMQQWMRQLETLSPTMLSQLDLMRKISMKTSARNLFHGSVIHIERGAVNCDITLAIGGGNEIVAQITSGSLERLGLEVGSDAYALIKASWVILTEGGNDALKTSARNQFCGSISHIETGEINSDVSIQLEGGLVISAIVTNQSVEHMALKVGEPCCALVKASHVLLAVAD</sequence>
<gene>
    <name evidence="8" type="primary">mopA_2</name>
    <name evidence="8" type="ORF">GHNINEIG_02037</name>
</gene>
<dbReference type="AlphaFoldDB" id="A0A4P7P1M3"/>
<reference evidence="8 9" key="1">
    <citation type="submission" date="2018-08" db="EMBL/GenBank/DDBJ databases">
        <title>Horizontal acquisition of hydrogen conversion ability and other habitat adaptations in Hydrogenovibrio crunogenus strains.</title>
        <authorList>
            <person name="Gonnella G."/>
            <person name="Adam N."/>
            <person name="Perner M."/>
        </authorList>
    </citation>
    <scope>NUCLEOTIDE SEQUENCE [LARGE SCALE GENOMIC DNA]</scope>
    <source>
        <strain evidence="8 9">SP-41</strain>
    </source>
</reference>
<evidence type="ECO:0000313" key="9">
    <source>
        <dbReference type="Proteomes" id="UP000296201"/>
    </source>
</evidence>
<dbReference type="InterPro" id="IPR036390">
    <property type="entry name" value="WH_DNA-bd_sf"/>
</dbReference>
<dbReference type="InterPro" id="IPR036388">
    <property type="entry name" value="WH-like_DNA-bd_sf"/>
</dbReference>
<feature type="domain" description="Mop" evidence="7">
    <location>
        <begin position="124"/>
        <end position="190"/>
    </location>
</feature>
<dbReference type="NCBIfam" id="TIGR00638">
    <property type="entry name" value="Mop"/>
    <property type="match status" value="2"/>
</dbReference>
<comment type="similarity">
    <text evidence="1 5">Belongs to the ModE family.</text>
</comment>
<feature type="domain" description="Mop" evidence="7">
    <location>
        <begin position="197"/>
        <end position="263"/>
    </location>
</feature>
<dbReference type="Gene3D" id="1.10.10.10">
    <property type="entry name" value="Winged helix-like DNA-binding domain superfamily/Winged helix DNA-binding domain"/>
    <property type="match status" value="1"/>
</dbReference>
<dbReference type="PROSITE" id="PS51866">
    <property type="entry name" value="MOP"/>
    <property type="match status" value="2"/>
</dbReference>
<evidence type="ECO:0000313" key="8">
    <source>
        <dbReference type="EMBL" id="QBZ83968.1"/>
    </source>
</evidence>
<evidence type="ECO:0000256" key="2">
    <source>
        <dbReference type="ARBA" id="ARBA00022448"/>
    </source>
</evidence>
<dbReference type="InterPro" id="IPR051815">
    <property type="entry name" value="Molybdate_resp_trans_reg"/>
</dbReference>
<dbReference type="InterPro" id="IPR004606">
    <property type="entry name" value="Mop_domain"/>
</dbReference>
<accession>A0A4P7P1M3</accession>
<evidence type="ECO:0000259" key="7">
    <source>
        <dbReference type="PROSITE" id="PS51866"/>
    </source>
</evidence>
<dbReference type="PANTHER" id="PTHR30432">
    <property type="entry name" value="TRANSCRIPTIONAL REGULATOR MODE"/>
    <property type="match status" value="1"/>
</dbReference>
<evidence type="ECO:0000256" key="4">
    <source>
        <dbReference type="ARBA" id="ARBA00022737"/>
    </source>
</evidence>
<dbReference type="EMBL" id="CP032096">
    <property type="protein sequence ID" value="QBZ83968.1"/>
    <property type="molecule type" value="Genomic_DNA"/>
</dbReference>
<dbReference type="Proteomes" id="UP000296201">
    <property type="component" value="Chromosome"/>
</dbReference>
<protein>
    <submittedName>
        <fullName evidence="8">Molybdenum-pterin-binding protein MopA</fullName>
    </submittedName>
</protein>
<keyword evidence="3 5" id="KW-0500">Molybdenum</keyword>
<evidence type="ECO:0000256" key="6">
    <source>
        <dbReference type="PIRSR" id="PIRSR005763-1"/>
    </source>
</evidence>
<keyword evidence="9" id="KW-1185">Reference proteome</keyword>
<evidence type="ECO:0000256" key="1">
    <source>
        <dbReference type="ARBA" id="ARBA00008110"/>
    </source>
</evidence>
<evidence type="ECO:0000256" key="3">
    <source>
        <dbReference type="ARBA" id="ARBA00022505"/>
    </source>
</evidence>
<dbReference type="Pfam" id="PF00126">
    <property type="entry name" value="HTH_1"/>
    <property type="match status" value="1"/>
</dbReference>
<dbReference type="InterPro" id="IPR016462">
    <property type="entry name" value="ModE"/>
</dbReference>
<dbReference type="GO" id="GO:0003700">
    <property type="term" value="F:DNA-binding transcription factor activity"/>
    <property type="evidence" value="ECO:0007669"/>
    <property type="project" value="InterPro"/>
</dbReference>
<keyword evidence="2 5" id="KW-0813">Transport</keyword>
<keyword evidence="4" id="KW-0677">Repeat</keyword>
<organism evidence="8 9">
    <name type="scientific">Hydrogenovibrio crunogenus</name>
    <dbReference type="NCBI Taxonomy" id="39765"/>
    <lineage>
        <taxon>Bacteria</taxon>
        <taxon>Pseudomonadati</taxon>
        <taxon>Pseudomonadota</taxon>
        <taxon>Gammaproteobacteria</taxon>
        <taxon>Thiotrichales</taxon>
        <taxon>Piscirickettsiaceae</taxon>
        <taxon>Hydrogenovibrio</taxon>
    </lineage>
</organism>
<dbReference type="InterPro" id="IPR005116">
    <property type="entry name" value="Transp-assoc_OB_typ1"/>
</dbReference>
<dbReference type="InterPro" id="IPR008995">
    <property type="entry name" value="Mo/tungstate-bd_C_term_dom"/>
</dbReference>